<dbReference type="InterPro" id="IPR003610">
    <property type="entry name" value="CBM5/12"/>
</dbReference>
<dbReference type="InterPro" id="IPR050314">
    <property type="entry name" value="Glycosyl_Hydrlase_18"/>
</dbReference>
<dbReference type="GO" id="GO:0008061">
    <property type="term" value="F:chitin binding"/>
    <property type="evidence" value="ECO:0007669"/>
    <property type="project" value="InterPro"/>
</dbReference>
<feature type="domain" description="GH18" evidence="13">
    <location>
        <begin position="428"/>
        <end position="794"/>
    </location>
</feature>
<dbReference type="InterPro" id="IPR017853">
    <property type="entry name" value="GH"/>
</dbReference>
<keyword evidence="5" id="KW-0146">Chitin degradation</keyword>
<feature type="region of interest" description="Disordered" evidence="10">
    <location>
        <begin position="239"/>
        <end position="275"/>
    </location>
</feature>
<feature type="signal peptide" evidence="11">
    <location>
        <begin position="1"/>
        <end position="22"/>
    </location>
</feature>
<dbReference type="InterPro" id="IPR022409">
    <property type="entry name" value="PKD/Chitinase_dom"/>
</dbReference>
<dbReference type="SUPFAM" id="SSF49299">
    <property type="entry name" value="PKD domain"/>
    <property type="match status" value="3"/>
</dbReference>
<dbReference type="InterPro" id="IPR000601">
    <property type="entry name" value="PKD_dom"/>
</dbReference>
<dbReference type="PANTHER" id="PTHR11177:SF317">
    <property type="entry name" value="CHITINASE 12-RELATED"/>
    <property type="match status" value="1"/>
</dbReference>
<keyword evidence="15" id="KW-1185">Reference proteome</keyword>
<evidence type="ECO:0000256" key="9">
    <source>
        <dbReference type="RuleBase" id="RU000489"/>
    </source>
</evidence>
<sequence length="794" mass="82787">MVKRIIAAVLCGGSLVSGASHAVDCSTLETWDSTTAYSGGAQVTYNNNAYRANWWTQNNNPETRSNPHQEWTLLGACDGGGSGNQAPTANANGPYSGQVGAAIAFSSAGSSDPDGSIASYSWNFGDGSTSNSANPSHAYNTIGSYAVTLTVTDNDGAAGTASSTVTISEDGSGGSCDGLPTYSAGNAYAAGDRVVNFVQSSGQNVVFVCNIAGWCSSPGAWAYEPGNGAHWEQAWSEEGPCGGGNNNQPPVADANGPYFGQVGESVSFSSSGSDDPDGNIVSYSWSFGDGSNSNAANPTHSYATAGTYNVSLTVTDDKNASASASTTATITGEGGNEAPTAEANGPYSSTVGVPISFSSAGSADTDGSITGYAWDFGDGSTSSSANPSHSYASTGNYTVTLRVTDNQGATATDTTTANVSAPGPGGDKKVIGYFTQWGIYGRNYKVKNIVTSGSAEKLTHIMYAFGNVKNGRCVNDDDTFADYEKAFTAEESVDGVADTWDGSLRGNFNQLRKLKQMYPNIKVVWSFGGWTWSGGFGQAAANPTAFAESCYNLVHDPRWDGVFDGIDMDWEYPNECGLSCDSSGFEAFGRLMGALRARFGNDELVTAAITASETKLDAANYAAAAQYVDFYMVMTYDFFGGWDRQGPTAPHSPLTNFPGIPIEGFYSDNAIQVLKSKGVPANKLLLGIGFYGRGWSGVTQSAPGGTATGVPMGAWEPGIQDYKLLKGSCPPTGTVAGTAYAHCGNTWWGYDTPETIRGKMNYVKSQNLGGAFFWEFNGDTTNGELINAISDGLK</sequence>
<dbReference type="EMBL" id="VHSG01000034">
    <property type="protein sequence ID" value="TQV67672.1"/>
    <property type="molecule type" value="Genomic_DNA"/>
</dbReference>
<dbReference type="SMART" id="SM00636">
    <property type="entry name" value="Glyco_18"/>
    <property type="match status" value="1"/>
</dbReference>
<comment type="caution">
    <text evidence="14">The sequence shown here is derived from an EMBL/GenBank/DDBJ whole genome shotgun (WGS) entry which is preliminary data.</text>
</comment>
<dbReference type="EC" id="3.2.1.14" evidence="3"/>
<dbReference type="OrthoDB" id="9775889at2"/>
<evidence type="ECO:0000256" key="11">
    <source>
        <dbReference type="SAM" id="SignalP"/>
    </source>
</evidence>
<dbReference type="InterPro" id="IPR011583">
    <property type="entry name" value="Chitinase_II/V-like_cat"/>
</dbReference>
<evidence type="ECO:0000259" key="13">
    <source>
        <dbReference type="PROSITE" id="PS51910"/>
    </source>
</evidence>
<dbReference type="CDD" id="cd06548">
    <property type="entry name" value="GH18_chitinase"/>
    <property type="match status" value="1"/>
</dbReference>
<dbReference type="GO" id="GO:0006032">
    <property type="term" value="P:chitin catabolic process"/>
    <property type="evidence" value="ECO:0007669"/>
    <property type="project" value="UniProtKB-KW"/>
</dbReference>
<dbReference type="Gene3D" id="3.10.50.10">
    <property type="match status" value="1"/>
</dbReference>
<evidence type="ECO:0000313" key="15">
    <source>
        <dbReference type="Proteomes" id="UP000319732"/>
    </source>
</evidence>
<dbReference type="GO" id="GO:0000272">
    <property type="term" value="P:polysaccharide catabolic process"/>
    <property type="evidence" value="ECO:0007669"/>
    <property type="project" value="UniProtKB-KW"/>
</dbReference>
<dbReference type="InterPro" id="IPR036573">
    <property type="entry name" value="CBM_sf_5/12"/>
</dbReference>
<evidence type="ECO:0000313" key="14">
    <source>
        <dbReference type="EMBL" id="TQV67672.1"/>
    </source>
</evidence>
<dbReference type="SMART" id="SM00495">
    <property type="entry name" value="ChtBD3"/>
    <property type="match status" value="2"/>
</dbReference>
<comment type="similarity">
    <text evidence="2">Belongs to the glycosyl hydrolase 18 family. Chitinase class II subfamily.</text>
</comment>
<reference evidence="14 15" key="1">
    <citation type="submission" date="2019-06" db="EMBL/GenBank/DDBJ databases">
        <title>Whole genome sequence for Cellvibrionaceae sp. R142.</title>
        <authorList>
            <person name="Wang G."/>
        </authorList>
    </citation>
    <scope>NUCLEOTIDE SEQUENCE [LARGE SCALE GENOMIC DNA]</scope>
    <source>
        <strain evidence="14 15">R142</strain>
    </source>
</reference>
<evidence type="ECO:0000259" key="12">
    <source>
        <dbReference type="PROSITE" id="PS50093"/>
    </source>
</evidence>
<proteinExistence type="inferred from homology"/>
<feature type="domain" description="PKD" evidence="12">
    <location>
        <begin position="86"/>
        <end position="174"/>
    </location>
</feature>
<evidence type="ECO:0000256" key="6">
    <source>
        <dbReference type="ARBA" id="ARBA00023277"/>
    </source>
</evidence>
<feature type="domain" description="PKD" evidence="12">
    <location>
        <begin position="338"/>
        <end position="422"/>
    </location>
</feature>
<keyword evidence="11" id="KW-0732">Signal</keyword>
<dbReference type="Gene3D" id="2.60.40.10">
    <property type="entry name" value="Immunoglobulins"/>
    <property type="match status" value="3"/>
</dbReference>
<accession>A0A545SRT0</accession>
<dbReference type="GO" id="GO:0030246">
    <property type="term" value="F:carbohydrate binding"/>
    <property type="evidence" value="ECO:0007669"/>
    <property type="project" value="InterPro"/>
</dbReference>
<dbReference type="SUPFAM" id="SSF54556">
    <property type="entry name" value="Chitinase insertion domain"/>
    <property type="match status" value="1"/>
</dbReference>
<dbReference type="PANTHER" id="PTHR11177">
    <property type="entry name" value="CHITINASE"/>
    <property type="match status" value="1"/>
</dbReference>
<evidence type="ECO:0000256" key="8">
    <source>
        <dbReference type="ARBA" id="ARBA00023326"/>
    </source>
</evidence>
<evidence type="ECO:0000256" key="1">
    <source>
        <dbReference type="ARBA" id="ARBA00000822"/>
    </source>
</evidence>
<dbReference type="Pfam" id="PF00704">
    <property type="entry name" value="Glyco_hydro_18"/>
    <property type="match status" value="1"/>
</dbReference>
<dbReference type="Pfam" id="PF02839">
    <property type="entry name" value="CBM_5_12"/>
    <property type="match status" value="1"/>
</dbReference>
<keyword evidence="8" id="KW-0624">Polysaccharide degradation</keyword>
<dbReference type="GO" id="GO:0008843">
    <property type="term" value="F:endochitinase activity"/>
    <property type="evidence" value="ECO:0007669"/>
    <property type="project" value="UniProtKB-EC"/>
</dbReference>
<dbReference type="SUPFAM" id="SSF51445">
    <property type="entry name" value="(Trans)glycosidases"/>
    <property type="match status" value="1"/>
</dbReference>
<evidence type="ECO:0000256" key="7">
    <source>
        <dbReference type="ARBA" id="ARBA00023295"/>
    </source>
</evidence>
<evidence type="ECO:0000256" key="4">
    <source>
        <dbReference type="ARBA" id="ARBA00022801"/>
    </source>
</evidence>
<evidence type="ECO:0000256" key="2">
    <source>
        <dbReference type="ARBA" id="ARBA00009121"/>
    </source>
</evidence>
<keyword evidence="6" id="KW-0119">Carbohydrate metabolism</keyword>
<dbReference type="Proteomes" id="UP000319732">
    <property type="component" value="Unassembled WGS sequence"/>
</dbReference>
<evidence type="ECO:0000256" key="10">
    <source>
        <dbReference type="SAM" id="MobiDB-lite"/>
    </source>
</evidence>
<keyword evidence="7 9" id="KW-0326">Glycosidase</keyword>
<dbReference type="InterPro" id="IPR029070">
    <property type="entry name" value="Chitinase_insertion_sf"/>
</dbReference>
<dbReference type="CDD" id="cd12215">
    <property type="entry name" value="ChiC_BD"/>
    <property type="match status" value="1"/>
</dbReference>
<feature type="region of interest" description="Disordered" evidence="10">
    <location>
        <begin position="318"/>
        <end position="347"/>
    </location>
</feature>
<organism evidence="14 15">
    <name type="scientific">Exilibacterium tricleocarpae</name>
    <dbReference type="NCBI Taxonomy" id="2591008"/>
    <lineage>
        <taxon>Bacteria</taxon>
        <taxon>Pseudomonadati</taxon>
        <taxon>Pseudomonadota</taxon>
        <taxon>Gammaproteobacteria</taxon>
        <taxon>Cellvibrionales</taxon>
        <taxon>Cellvibrionaceae</taxon>
        <taxon>Exilibacterium</taxon>
    </lineage>
</organism>
<feature type="chain" id="PRO_5021808701" description="chitinase" evidence="11">
    <location>
        <begin position="23"/>
        <end position="794"/>
    </location>
</feature>
<dbReference type="PROSITE" id="PS51910">
    <property type="entry name" value="GH18_2"/>
    <property type="match status" value="1"/>
</dbReference>
<dbReference type="PROSITE" id="PS50093">
    <property type="entry name" value="PKD"/>
    <property type="match status" value="3"/>
</dbReference>
<evidence type="ECO:0000256" key="5">
    <source>
        <dbReference type="ARBA" id="ARBA00023024"/>
    </source>
</evidence>
<dbReference type="GO" id="GO:0005576">
    <property type="term" value="C:extracellular region"/>
    <property type="evidence" value="ECO:0007669"/>
    <property type="project" value="InterPro"/>
</dbReference>
<evidence type="ECO:0000256" key="3">
    <source>
        <dbReference type="ARBA" id="ARBA00012729"/>
    </source>
</evidence>
<dbReference type="Gene3D" id="2.10.10.20">
    <property type="entry name" value="Carbohydrate-binding module superfamily 5/12"/>
    <property type="match status" value="1"/>
</dbReference>
<dbReference type="PROSITE" id="PS01095">
    <property type="entry name" value="GH18_1"/>
    <property type="match status" value="1"/>
</dbReference>
<dbReference type="InterPro" id="IPR001579">
    <property type="entry name" value="Glyco_hydro_18_chit_AS"/>
</dbReference>
<dbReference type="InterPro" id="IPR001223">
    <property type="entry name" value="Glyco_hydro18_cat"/>
</dbReference>
<dbReference type="Pfam" id="PF18911">
    <property type="entry name" value="PKD_4"/>
    <property type="match status" value="3"/>
</dbReference>
<dbReference type="AlphaFoldDB" id="A0A545SRT0"/>
<dbReference type="SMART" id="SM00089">
    <property type="entry name" value="PKD"/>
    <property type="match status" value="3"/>
</dbReference>
<keyword evidence="4 9" id="KW-0378">Hydrolase</keyword>
<dbReference type="CDD" id="cd00146">
    <property type="entry name" value="PKD"/>
    <property type="match status" value="3"/>
</dbReference>
<feature type="domain" description="PKD" evidence="12">
    <location>
        <begin position="249"/>
        <end position="337"/>
    </location>
</feature>
<gene>
    <name evidence="14" type="ORF">FKG94_25205</name>
</gene>
<dbReference type="SUPFAM" id="SSF51055">
    <property type="entry name" value="Carbohydrate binding domain"/>
    <property type="match status" value="1"/>
</dbReference>
<name>A0A545SRT0_9GAMM</name>
<dbReference type="InterPro" id="IPR013783">
    <property type="entry name" value="Ig-like_fold"/>
</dbReference>
<protein>
    <recommendedName>
        <fullName evidence="3">chitinase</fullName>
        <ecNumber evidence="3">3.2.1.14</ecNumber>
    </recommendedName>
</protein>
<dbReference type="InterPro" id="IPR035986">
    <property type="entry name" value="PKD_dom_sf"/>
</dbReference>
<feature type="compositionally biased region" description="Low complexity" evidence="10">
    <location>
        <begin position="320"/>
        <end position="329"/>
    </location>
</feature>
<feature type="compositionally biased region" description="Low complexity" evidence="10">
    <location>
        <begin position="263"/>
        <end position="273"/>
    </location>
</feature>
<comment type="catalytic activity">
    <reaction evidence="1">
        <text>Random endo-hydrolysis of N-acetyl-beta-D-glucosaminide (1-&gt;4)-beta-linkages in chitin and chitodextrins.</text>
        <dbReference type="EC" id="3.2.1.14"/>
    </reaction>
</comment>
<dbReference type="Gene3D" id="3.20.20.80">
    <property type="entry name" value="Glycosidases"/>
    <property type="match status" value="1"/>
</dbReference>